<evidence type="ECO:0000313" key="2">
    <source>
        <dbReference type="EMBL" id="CAB3231666.1"/>
    </source>
</evidence>
<proteinExistence type="predicted"/>
<protein>
    <recommendedName>
        <fullName evidence="6">Chemosensory protein</fullName>
    </recommendedName>
</protein>
<evidence type="ECO:0000313" key="4">
    <source>
        <dbReference type="Proteomes" id="UP000494106"/>
    </source>
</evidence>
<evidence type="ECO:0000256" key="1">
    <source>
        <dbReference type="SAM" id="SignalP"/>
    </source>
</evidence>
<keyword evidence="4" id="KW-1185">Reference proteome</keyword>
<feature type="signal peptide" evidence="1">
    <location>
        <begin position="1"/>
        <end position="16"/>
    </location>
</feature>
<gene>
    <name evidence="2" type="ORF">APLA_LOCUS4533</name>
    <name evidence="3" type="ORF">APLA_LOCUS6829</name>
</gene>
<accession>A0A8S0ZP39</accession>
<dbReference type="OrthoDB" id="6344725at2759"/>
<name>A0A8S0ZP39_ARCPL</name>
<dbReference type="PANTHER" id="PTHR11257:SF13">
    <property type="entry name" value="GEO07322P1"/>
    <property type="match status" value="1"/>
</dbReference>
<comment type="caution">
    <text evidence="3">The sequence shown here is derived from an EMBL/GenBank/DDBJ whole genome shotgun (WGS) entry which is preliminary data.</text>
</comment>
<dbReference type="InterPro" id="IPR005055">
    <property type="entry name" value="A10/PebIII"/>
</dbReference>
<dbReference type="PANTHER" id="PTHR11257">
    <property type="entry name" value="CHEMOSENSORY PROTEIN-RELATED"/>
    <property type="match status" value="1"/>
</dbReference>
<dbReference type="InterPro" id="IPR036682">
    <property type="entry name" value="OS_D_A10/PebIII_sf"/>
</dbReference>
<evidence type="ECO:0008006" key="6">
    <source>
        <dbReference type="Google" id="ProtNLM"/>
    </source>
</evidence>
<dbReference type="Pfam" id="PF03392">
    <property type="entry name" value="OS-D"/>
    <property type="match status" value="1"/>
</dbReference>
<reference evidence="4 5" key="1">
    <citation type="submission" date="2020-04" db="EMBL/GenBank/DDBJ databases">
        <authorList>
            <person name="Wallbank WR R."/>
            <person name="Pardo Diaz C."/>
            <person name="Kozak K."/>
            <person name="Martin S."/>
            <person name="Jiggins C."/>
            <person name="Moest M."/>
            <person name="Warren A I."/>
            <person name="Byers J.R.P. K."/>
            <person name="Montejo-Kovacevich G."/>
            <person name="Yen C E."/>
        </authorList>
    </citation>
    <scope>NUCLEOTIDE SEQUENCE [LARGE SCALE GENOMIC DNA]</scope>
</reference>
<evidence type="ECO:0000313" key="3">
    <source>
        <dbReference type="EMBL" id="CAB3234951.1"/>
    </source>
</evidence>
<keyword evidence="1" id="KW-0732">Signal</keyword>
<organism evidence="3 5">
    <name type="scientific">Arctia plantaginis</name>
    <name type="common">Wood tiger moth</name>
    <name type="synonym">Phalaena plantaginis</name>
    <dbReference type="NCBI Taxonomy" id="874455"/>
    <lineage>
        <taxon>Eukaryota</taxon>
        <taxon>Metazoa</taxon>
        <taxon>Ecdysozoa</taxon>
        <taxon>Arthropoda</taxon>
        <taxon>Hexapoda</taxon>
        <taxon>Insecta</taxon>
        <taxon>Pterygota</taxon>
        <taxon>Neoptera</taxon>
        <taxon>Endopterygota</taxon>
        <taxon>Lepidoptera</taxon>
        <taxon>Glossata</taxon>
        <taxon>Ditrysia</taxon>
        <taxon>Noctuoidea</taxon>
        <taxon>Erebidae</taxon>
        <taxon>Arctiinae</taxon>
        <taxon>Arctia</taxon>
    </lineage>
</organism>
<dbReference type="EMBL" id="CADEBD010000297">
    <property type="protein sequence ID" value="CAB3234951.1"/>
    <property type="molecule type" value="Genomic_DNA"/>
</dbReference>
<dbReference type="Proteomes" id="UP000494106">
    <property type="component" value="Unassembled WGS sequence"/>
</dbReference>
<dbReference type="AlphaFoldDB" id="A0A8S0ZP39"/>
<evidence type="ECO:0000313" key="5">
    <source>
        <dbReference type="Proteomes" id="UP000494256"/>
    </source>
</evidence>
<sequence length="122" mass="13819">MRVLVILSCVIVAALAADKYSSKYDNFDVETLISNERLLKAYINCFLEKGRCTPEGSDFRKTLPDAIETTCAKCTEKQKTNIRKVIKAIQAKHPKEWDALVKKNDPSGKHRDNFDKFIHGSS</sequence>
<dbReference type="Gene3D" id="1.10.2080.10">
    <property type="entry name" value="Insect odorant-binding protein A10/Ejaculatory bulb-specific protein 3"/>
    <property type="match status" value="1"/>
</dbReference>
<feature type="chain" id="PRO_5036434263" description="Chemosensory protein" evidence="1">
    <location>
        <begin position="17"/>
        <end position="122"/>
    </location>
</feature>
<dbReference type="SUPFAM" id="SSF100910">
    <property type="entry name" value="Chemosensory protein Csp2"/>
    <property type="match status" value="1"/>
</dbReference>
<dbReference type="Proteomes" id="UP000494256">
    <property type="component" value="Unassembled WGS sequence"/>
</dbReference>
<dbReference type="EMBL" id="CADEBC010000473">
    <property type="protein sequence ID" value="CAB3231666.1"/>
    <property type="molecule type" value="Genomic_DNA"/>
</dbReference>